<keyword evidence="2" id="KW-1003">Cell membrane</keyword>
<gene>
    <name evidence="6" type="ORF">PCOR1329_LOCUS9425</name>
</gene>
<feature type="transmembrane region" description="Helical" evidence="4">
    <location>
        <begin position="29"/>
        <end position="48"/>
    </location>
</feature>
<dbReference type="InterPro" id="IPR017896">
    <property type="entry name" value="4Fe4S_Fe-S-bd"/>
</dbReference>
<evidence type="ECO:0000256" key="1">
    <source>
        <dbReference type="ARBA" id="ARBA00004236"/>
    </source>
</evidence>
<dbReference type="InterPro" id="IPR052378">
    <property type="entry name" value="NosR_regulator"/>
</dbReference>
<feature type="domain" description="4Fe-4S ferredoxin-type" evidence="5">
    <location>
        <begin position="140"/>
        <end position="169"/>
    </location>
</feature>
<feature type="transmembrane region" description="Helical" evidence="4">
    <location>
        <begin position="54"/>
        <end position="75"/>
    </location>
</feature>
<dbReference type="EMBL" id="CAUYUJ010002623">
    <property type="protein sequence ID" value="CAK0801598.1"/>
    <property type="molecule type" value="Genomic_DNA"/>
</dbReference>
<protein>
    <recommendedName>
        <fullName evidence="5">4Fe-4S ferredoxin-type domain-containing protein</fullName>
    </recommendedName>
</protein>
<evidence type="ECO:0000256" key="4">
    <source>
        <dbReference type="SAM" id="Phobius"/>
    </source>
</evidence>
<comment type="subcellular location">
    <subcellularLocation>
        <location evidence="1">Cell membrane</location>
    </subcellularLocation>
</comment>
<evidence type="ECO:0000313" key="7">
    <source>
        <dbReference type="Proteomes" id="UP001189429"/>
    </source>
</evidence>
<proteinExistence type="predicted"/>
<reference evidence="6" key="1">
    <citation type="submission" date="2023-10" db="EMBL/GenBank/DDBJ databases">
        <authorList>
            <person name="Chen Y."/>
            <person name="Shah S."/>
            <person name="Dougan E. K."/>
            <person name="Thang M."/>
            <person name="Chan C."/>
        </authorList>
    </citation>
    <scope>NUCLEOTIDE SEQUENCE [LARGE SCALE GENOMIC DNA]</scope>
</reference>
<feature type="transmembrane region" description="Helical" evidence="4">
    <location>
        <begin position="385"/>
        <end position="409"/>
    </location>
</feature>
<dbReference type="PANTHER" id="PTHR30224:SF4">
    <property type="entry name" value="ELECTRON TRANSPORT PROTEIN YCCM-RELATED"/>
    <property type="match status" value="1"/>
</dbReference>
<feature type="transmembrane region" description="Helical" evidence="4">
    <location>
        <begin position="238"/>
        <end position="262"/>
    </location>
</feature>
<keyword evidence="7" id="KW-1185">Reference proteome</keyword>
<dbReference type="PANTHER" id="PTHR30224">
    <property type="entry name" value="ELECTRON TRANSPORT PROTEIN"/>
    <property type="match status" value="1"/>
</dbReference>
<accession>A0ABN9Q7U5</accession>
<keyword evidence="4" id="KW-1133">Transmembrane helix</keyword>
<evidence type="ECO:0000256" key="2">
    <source>
        <dbReference type="ARBA" id="ARBA00022475"/>
    </source>
</evidence>
<dbReference type="SUPFAM" id="SSF54862">
    <property type="entry name" value="4Fe-4S ferredoxins"/>
    <property type="match status" value="1"/>
</dbReference>
<evidence type="ECO:0000313" key="6">
    <source>
        <dbReference type="EMBL" id="CAK0801598.1"/>
    </source>
</evidence>
<dbReference type="PROSITE" id="PS00198">
    <property type="entry name" value="4FE4S_FER_1"/>
    <property type="match status" value="1"/>
</dbReference>
<sequence>MIYGEVVQRWRVAQGAVLQRWPTQRLEQFGGWFLVALFFGILLWEEVWNLENTAYLSAWLLLLITAGAVICSWFFERRMWCRHLCPIGGMNGLYAKLSLTELRSERGQCNAECSTYHCYKGGPPEGEGQETSGCPLYSHPASLTDNRDCVLCMTCLKACPHQNVRVNLRAPGVDFGFPFLFPVPGTSSAAEHKASAHEVALMLLLLGAVYCHRLPGLLSQAGFEEQAAAAVVAERGFGGLAGAHGVWAAAALVVPGLSVWLADGIARAALAAASPRRWSPRPFVELAYCYLPLTWLASLAFYLDLGMTEAGRVLVVAEKTLNYFIAGFLLSFGVNNESALSAPVPVVVASADVVAFLQGMLLLAGAGFSSLLLRKLGGQTPLVTVHQFLLLTITAELFILVVGGVSIPFSSA</sequence>
<evidence type="ECO:0000256" key="3">
    <source>
        <dbReference type="ARBA" id="ARBA00023136"/>
    </source>
</evidence>
<keyword evidence="3 4" id="KW-0472">Membrane</keyword>
<feature type="transmembrane region" description="Helical" evidence="4">
    <location>
        <begin position="353"/>
        <end position="373"/>
    </location>
</feature>
<evidence type="ECO:0000259" key="5">
    <source>
        <dbReference type="PROSITE" id="PS51379"/>
    </source>
</evidence>
<name>A0ABN9Q7U5_9DINO</name>
<dbReference type="Pfam" id="PF12801">
    <property type="entry name" value="Fer4_5"/>
    <property type="match status" value="1"/>
</dbReference>
<organism evidence="6 7">
    <name type="scientific">Prorocentrum cordatum</name>
    <dbReference type="NCBI Taxonomy" id="2364126"/>
    <lineage>
        <taxon>Eukaryota</taxon>
        <taxon>Sar</taxon>
        <taxon>Alveolata</taxon>
        <taxon>Dinophyceae</taxon>
        <taxon>Prorocentrales</taxon>
        <taxon>Prorocentraceae</taxon>
        <taxon>Prorocentrum</taxon>
    </lineage>
</organism>
<dbReference type="Proteomes" id="UP001189429">
    <property type="component" value="Unassembled WGS sequence"/>
</dbReference>
<feature type="transmembrane region" description="Helical" evidence="4">
    <location>
        <begin position="283"/>
        <end position="303"/>
    </location>
</feature>
<keyword evidence="4" id="KW-0812">Transmembrane</keyword>
<comment type="caution">
    <text evidence="6">The sequence shown here is derived from an EMBL/GenBank/DDBJ whole genome shotgun (WGS) entry which is preliminary data.</text>
</comment>
<dbReference type="PROSITE" id="PS51379">
    <property type="entry name" value="4FE4S_FER_2"/>
    <property type="match status" value="1"/>
</dbReference>
<dbReference type="InterPro" id="IPR017900">
    <property type="entry name" value="4Fe4S_Fe_S_CS"/>
</dbReference>